<feature type="transmembrane region" description="Helical" evidence="1">
    <location>
        <begin position="6"/>
        <end position="30"/>
    </location>
</feature>
<protein>
    <submittedName>
        <fullName evidence="2">DUF3397 domain-containing protein</fullName>
    </submittedName>
</protein>
<name>A0A942SVG6_9BACI</name>
<dbReference type="InterPro" id="IPR024515">
    <property type="entry name" value="DUF3397"/>
</dbReference>
<dbReference type="Pfam" id="PF11877">
    <property type="entry name" value="DUF3397"/>
    <property type="match status" value="1"/>
</dbReference>
<dbReference type="RefSeq" id="WP_213140846.1">
    <property type="nucleotide sequence ID" value="NZ_JAGYPE020000054.1"/>
</dbReference>
<evidence type="ECO:0000313" key="2">
    <source>
        <dbReference type="EMBL" id="MBS4180934.1"/>
    </source>
</evidence>
<dbReference type="AlphaFoldDB" id="A0A942SVG6"/>
<proteinExistence type="predicted"/>
<dbReference type="InterPro" id="IPR016945">
    <property type="entry name" value="UCP030092"/>
</dbReference>
<evidence type="ECO:0000313" key="4">
    <source>
        <dbReference type="Proteomes" id="UP000677265"/>
    </source>
</evidence>
<dbReference type="PIRSF" id="PIRSF030092">
    <property type="entry name" value="UCP030092"/>
    <property type="match status" value="1"/>
</dbReference>
<feature type="transmembrane region" description="Helical" evidence="1">
    <location>
        <begin position="42"/>
        <end position="61"/>
    </location>
</feature>
<keyword evidence="1" id="KW-1133">Transmembrane helix</keyword>
<reference evidence="2" key="1">
    <citation type="submission" date="2021-05" db="EMBL/GenBank/DDBJ databases">
        <title>Novel Bacillus species.</title>
        <authorList>
            <person name="Liu G."/>
        </authorList>
    </citation>
    <scope>NUCLEOTIDE SEQUENCE</scope>
    <source>
        <strain evidence="2 4">FJAT-50051</strain>
    </source>
</reference>
<organism evidence="2">
    <name type="scientific">Neobacillus citreus</name>
    <dbReference type="NCBI Taxonomy" id="2833578"/>
    <lineage>
        <taxon>Bacteria</taxon>
        <taxon>Bacillati</taxon>
        <taxon>Bacillota</taxon>
        <taxon>Bacilli</taxon>
        <taxon>Bacillales</taxon>
        <taxon>Bacillaceae</taxon>
        <taxon>Neobacillus</taxon>
    </lineage>
</organism>
<keyword evidence="1" id="KW-0812">Transmembrane</keyword>
<keyword evidence="4" id="KW-1185">Reference proteome</keyword>
<dbReference type="Proteomes" id="UP000677265">
    <property type="component" value="Unassembled WGS sequence"/>
</dbReference>
<comment type="caution">
    <text evidence="2">The sequence shown here is derived from an EMBL/GenBank/DDBJ whole genome shotgun (WGS) entry which is preliminary data.</text>
</comment>
<accession>A0A942SVG6</accession>
<feature type="transmembrane region" description="Helical" evidence="1">
    <location>
        <begin position="105"/>
        <end position="130"/>
    </location>
</feature>
<evidence type="ECO:0000313" key="3">
    <source>
        <dbReference type="EMBL" id="MCH6268327.1"/>
    </source>
</evidence>
<gene>
    <name evidence="3" type="ORF">KHB02_022600</name>
    <name evidence="2" type="ORF">KHB02_05935</name>
</gene>
<keyword evidence="1" id="KW-0472">Membrane</keyword>
<dbReference type="EMBL" id="JAGYPE010000001">
    <property type="protein sequence ID" value="MBS4180934.1"/>
    <property type="molecule type" value="Genomic_DNA"/>
</dbReference>
<evidence type="ECO:0000256" key="1">
    <source>
        <dbReference type="SAM" id="Phobius"/>
    </source>
</evidence>
<feature type="transmembrane region" description="Helical" evidence="1">
    <location>
        <begin position="67"/>
        <end position="85"/>
    </location>
</feature>
<dbReference type="EMBL" id="JAGYPE020000054">
    <property type="protein sequence ID" value="MCH6268327.1"/>
    <property type="molecule type" value="Genomic_DNA"/>
</dbReference>
<sequence length="131" mass="15318">MSAVLSTLLTLLFIMPFLGFLLVFLVFKLITNDTRKSVHHALDYSTILFIISVHFLVKTIWGNSFFWIILLVMIFIAIIFVVVHWKVKDEIILKKVMKGFWRFNFLLFFLAYISLTLFGVIHRAIIFSLAS</sequence>